<dbReference type="STRING" id="1367477.N288_15635"/>
<keyword evidence="2" id="KW-1185">Reference proteome</keyword>
<evidence type="ECO:0000313" key="1">
    <source>
        <dbReference type="EMBL" id="AGX05026.1"/>
    </source>
</evidence>
<sequence length="76" mass="8318">MVEAGTNSIVNGLVRGILKKSRDARDSAVIRIGSAGLKVLRTRKERAFLALTRGGTAVRNIVLYMHNTCAYRGLFL</sequence>
<dbReference type="EMBL" id="CP006643">
    <property type="protein sequence ID" value="AGX05026.1"/>
    <property type="molecule type" value="Genomic_DNA"/>
</dbReference>
<dbReference type="KEGG" id="bif:N288_15635"/>
<name>U5LE85_9BACI</name>
<accession>U5LE85</accession>
<protein>
    <submittedName>
        <fullName evidence="1">Uncharacterized protein</fullName>
    </submittedName>
</protein>
<dbReference type="HOGENOM" id="CLU_2646925_0_0_9"/>
<reference evidence="1 2" key="1">
    <citation type="submission" date="2013-07" db="EMBL/GenBank/DDBJ databases">
        <title>Complete genome sequence of Bacillus infantis NRRL B-14911 that has potential to induce cardiac disease by antigenic mimicry.</title>
        <authorList>
            <person name="Massilamany C."/>
            <person name="Smith T.P.L."/>
            <person name="Loy J.D."/>
            <person name="Barletta R."/>
            <person name="Reddy J."/>
        </authorList>
    </citation>
    <scope>NUCLEOTIDE SEQUENCE [LARGE SCALE GENOMIC DNA]</scope>
    <source>
        <strain evidence="1 2">NRRL B-14911</strain>
    </source>
</reference>
<gene>
    <name evidence="1" type="ORF">N288_15635</name>
</gene>
<dbReference type="AlphaFoldDB" id="U5LE85"/>
<organism evidence="1 2">
    <name type="scientific">Bacillus infantis NRRL B-14911</name>
    <dbReference type="NCBI Taxonomy" id="1367477"/>
    <lineage>
        <taxon>Bacteria</taxon>
        <taxon>Bacillati</taxon>
        <taxon>Bacillota</taxon>
        <taxon>Bacilli</taxon>
        <taxon>Bacillales</taxon>
        <taxon>Bacillaceae</taxon>
        <taxon>Bacillus</taxon>
    </lineage>
</organism>
<proteinExistence type="predicted"/>
<dbReference type="Proteomes" id="UP000017805">
    <property type="component" value="Chromosome"/>
</dbReference>
<evidence type="ECO:0000313" key="2">
    <source>
        <dbReference type="Proteomes" id="UP000017805"/>
    </source>
</evidence>